<dbReference type="Gene3D" id="2.40.420.20">
    <property type="match status" value="1"/>
</dbReference>
<comment type="caution">
    <text evidence="2">The sequence shown here is derived from an EMBL/GenBank/DDBJ whole genome shotgun (WGS) entry which is preliminary data.</text>
</comment>
<dbReference type="AlphaFoldDB" id="S7T9T8"/>
<dbReference type="PROSITE" id="PS51257">
    <property type="entry name" value="PROKAR_LIPOPROTEIN"/>
    <property type="match status" value="1"/>
</dbReference>
<dbReference type="EMBL" id="ATHJ01000127">
    <property type="protein sequence ID" value="EPR33300.1"/>
    <property type="molecule type" value="Genomic_DNA"/>
</dbReference>
<sequence>MKRFKKKKLLPALIALAGCAVTLLLVALGDEAEFQVVTSMPLSVETLFVKKTDYQIQVPAWGFVAPRETLDICAEVQGKVVQVPDSVFAGAGVTENELLFKIDDRTYQNTLAEAIAEKSQAQQALEIEKGRQIIAEKEWEFLENSKWQGSKNKSLALRIPQLREREAALQIAAAKEVRAALDVERTQITAPCDGVILNENLALGRFFEIGDAGLQIACTDCYHITAFFSPEYAIDSGASTVSVNIGSNRHEGVIRSVLPEIDRKTRHKQVLIEFSGSQVVLGDYVELMLPGPCFGDVTVIPKKALRSGNTVWVSSENRTLEIRAVTVLGQDMENVVVGEGLFKDDQVVLSHIASPLAGMKLTALQQQPENNSNTQKNGEPAR</sequence>
<dbReference type="STRING" id="897.B2D07_12895"/>
<dbReference type="OrthoDB" id="9806939at2"/>
<dbReference type="eggNOG" id="COG0845">
    <property type="taxonomic scope" value="Bacteria"/>
</dbReference>
<name>S7T9T8_DESML</name>
<dbReference type="PANTHER" id="PTHR30469">
    <property type="entry name" value="MULTIDRUG RESISTANCE PROTEIN MDTA"/>
    <property type="match status" value="1"/>
</dbReference>
<evidence type="ECO:0000259" key="1">
    <source>
        <dbReference type="Pfam" id="PF25967"/>
    </source>
</evidence>
<evidence type="ECO:0000313" key="2">
    <source>
        <dbReference type="EMBL" id="EPR33300.1"/>
    </source>
</evidence>
<dbReference type="InterPro" id="IPR058627">
    <property type="entry name" value="MdtA-like_C"/>
</dbReference>
<protein>
    <recommendedName>
        <fullName evidence="1">Multidrug resistance protein MdtA-like C-terminal permuted SH3 domain-containing protein</fullName>
    </recommendedName>
</protein>
<dbReference type="SUPFAM" id="SSF111369">
    <property type="entry name" value="HlyD-like secretion proteins"/>
    <property type="match status" value="1"/>
</dbReference>
<dbReference type="GO" id="GO:0015562">
    <property type="term" value="F:efflux transmembrane transporter activity"/>
    <property type="evidence" value="ECO:0007669"/>
    <property type="project" value="TreeGrafter"/>
</dbReference>
<accession>S7T9T8</accession>
<evidence type="ECO:0000313" key="3">
    <source>
        <dbReference type="Proteomes" id="UP000014977"/>
    </source>
</evidence>
<organism evidence="2 3">
    <name type="scientific">Desulfococcus multivorans DSM 2059</name>
    <dbReference type="NCBI Taxonomy" id="1121405"/>
    <lineage>
        <taxon>Bacteria</taxon>
        <taxon>Pseudomonadati</taxon>
        <taxon>Thermodesulfobacteriota</taxon>
        <taxon>Desulfobacteria</taxon>
        <taxon>Desulfobacterales</taxon>
        <taxon>Desulfococcaceae</taxon>
        <taxon>Desulfococcus</taxon>
    </lineage>
</organism>
<proteinExistence type="predicted"/>
<dbReference type="PANTHER" id="PTHR30469:SF12">
    <property type="entry name" value="MULTIDRUG RESISTANCE PROTEIN MDTA"/>
    <property type="match status" value="1"/>
</dbReference>
<dbReference type="Gene3D" id="2.40.30.170">
    <property type="match status" value="1"/>
</dbReference>
<reference evidence="2 3" key="1">
    <citation type="journal article" date="2013" name="Genome Announc.">
        <title>Draft genome sequences for three mercury-methylating, sulfate-reducing bacteria.</title>
        <authorList>
            <person name="Brown S.D."/>
            <person name="Hurt R.A.Jr."/>
            <person name="Gilmour C.C."/>
            <person name="Elias D.A."/>
        </authorList>
    </citation>
    <scope>NUCLEOTIDE SEQUENCE [LARGE SCALE GENOMIC DNA]</scope>
    <source>
        <strain evidence="2 3">DSM 2059</strain>
    </source>
</reference>
<dbReference type="RefSeq" id="WP_020878422.1">
    <property type="nucleotide sequence ID" value="NZ_ATHJ01000127.1"/>
</dbReference>
<gene>
    <name evidence="2" type="ORF">dsmv_0839</name>
</gene>
<keyword evidence="3" id="KW-1185">Reference proteome</keyword>
<dbReference type="Gene3D" id="1.10.287.470">
    <property type="entry name" value="Helix hairpin bin"/>
    <property type="match status" value="1"/>
</dbReference>
<dbReference type="Proteomes" id="UP000014977">
    <property type="component" value="Unassembled WGS sequence"/>
</dbReference>
<dbReference type="Gene3D" id="2.40.50.100">
    <property type="match status" value="1"/>
</dbReference>
<dbReference type="Pfam" id="PF25967">
    <property type="entry name" value="RND-MFP_C"/>
    <property type="match status" value="1"/>
</dbReference>
<dbReference type="GO" id="GO:1990281">
    <property type="term" value="C:efflux pump complex"/>
    <property type="evidence" value="ECO:0007669"/>
    <property type="project" value="TreeGrafter"/>
</dbReference>
<feature type="domain" description="Multidrug resistance protein MdtA-like C-terminal permuted SH3" evidence="1">
    <location>
        <begin position="297"/>
        <end position="352"/>
    </location>
</feature>